<gene>
    <name evidence="2" type="ORF">DLJ74_11740</name>
</gene>
<evidence type="ECO:0000313" key="3">
    <source>
        <dbReference type="Proteomes" id="UP000245624"/>
    </source>
</evidence>
<feature type="transmembrane region" description="Helical" evidence="1">
    <location>
        <begin position="12"/>
        <end position="39"/>
    </location>
</feature>
<dbReference type="AlphaFoldDB" id="A0A317L0D6"/>
<evidence type="ECO:0000313" key="2">
    <source>
        <dbReference type="EMBL" id="PWU69075.1"/>
    </source>
</evidence>
<proteinExistence type="predicted"/>
<dbReference type="OrthoDB" id="2427942at2"/>
<dbReference type="Proteomes" id="UP000245624">
    <property type="component" value="Unassembled WGS sequence"/>
</dbReference>
<keyword evidence="1" id="KW-1133">Transmembrane helix</keyword>
<reference evidence="2 3" key="1">
    <citation type="submission" date="2018-05" db="EMBL/GenBank/DDBJ databases">
        <title>Genomic analysis of Gracilibacillus dipsosauri DD1 reveals novel features of a salt-tolerant amylase.</title>
        <authorList>
            <person name="Deutch C.E."/>
            <person name="Yang S."/>
        </authorList>
    </citation>
    <scope>NUCLEOTIDE SEQUENCE [LARGE SCALE GENOMIC DNA]</scope>
    <source>
        <strain evidence="2 3">DD1</strain>
    </source>
</reference>
<sequence>MNSRKRKELAAIFTRWIPFFIYTCIFIGSVLGSFLYYLFQDEFPYEVIVGGLLALIILSIIEVIKQKRKKDNLPEADERM</sequence>
<protein>
    <submittedName>
        <fullName evidence="2">Uncharacterized protein</fullName>
    </submittedName>
</protein>
<comment type="caution">
    <text evidence="2">The sequence shown here is derived from an EMBL/GenBank/DDBJ whole genome shotgun (WGS) entry which is preliminary data.</text>
</comment>
<dbReference type="RefSeq" id="WP_109984575.1">
    <property type="nucleotide sequence ID" value="NZ_QGTD01000008.1"/>
</dbReference>
<name>A0A317L0D6_9BACI</name>
<keyword evidence="1" id="KW-0472">Membrane</keyword>
<keyword evidence="3" id="KW-1185">Reference proteome</keyword>
<dbReference type="EMBL" id="QGTD01000008">
    <property type="protein sequence ID" value="PWU69075.1"/>
    <property type="molecule type" value="Genomic_DNA"/>
</dbReference>
<accession>A0A317L0D6</accession>
<feature type="transmembrane region" description="Helical" evidence="1">
    <location>
        <begin position="45"/>
        <end position="64"/>
    </location>
</feature>
<keyword evidence="1" id="KW-0812">Transmembrane</keyword>
<organism evidence="2 3">
    <name type="scientific">Gracilibacillus dipsosauri</name>
    <dbReference type="NCBI Taxonomy" id="178340"/>
    <lineage>
        <taxon>Bacteria</taxon>
        <taxon>Bacillati</taxon>
        <taxon>Bacillota</taxon>
        <taxon>Bacilli</taxon>
        <taxon>Bacillales</taxon>
        <taxon>Bacillaceae</taxon>
        <taxon>Gracilibacillus</taxon>
    </lineage>
</organism>
<evidence type="ECO:0000256" key="1">
    <source>
        <dbReference type="SAM" id="Phobius"/>
    </source>
</evidence>